<feature type="compositionally biased region" description="Polar residues" evidence="1">
    <location>
        <begin position="131"/>
        <end position="146"/>
    </location>
</feature>
<dbReference type="AlphaFoldDB" id="A0AAE3GF43"/>
<evidence type="ECO:0000256" key="2">
    <source>
        <dbReference type="SAM" id="Phobius"/>
    </source>
</evidence>
<evidence type="ECO:0000256" key="1">
    <source>
        <dbReference type="SAM" id="MobiDB-lite"/>
    </source>
</evidence>
<sequence>MDEHDLAELFRDAVRDTPPASFDEHDVAAAARRATARQRTRVLVGSGAVVLALLGVGVVGYGLTARQHTATSTMTVAEDQSSAGRSTTTAELGPLNAPAPQNTDSDGTLENRRSGPPPKSIPESSSKQGDENTGSASRSAGSTPTGCGQVDRELAVALANELPVDPATVPAPVAGSCPAGARAASYLVRDGGTTGVVSVVVVPATADATAPRTPELPSTNGSARATVHTGSGGQLTVVSQPQAGSTSAPFADRIDRVASQLAGRY</sequence>
<evidence type="ECO:0000313" key="3">
    <source>
        <dbReference type="EMBL" id="MCP2166169.1"/>
    </source>
</evidence>
<keyword evidence="4" id="KW-1185">Reference proteome</keyword>
<feature type="compositionally biased region" description="Polar residues" evidence="1">
    <location>
        <begin position="234"/>
        <end position="248"/>
    </location>
</feature>
<name>A0AAE3GF43_9PSEU</name>
<organism evidence="3 4">
    <name type="scientific">Goodfellowiella coeruleoviolacea</name>
    <dbReference type="NCBI Taxonomy" id="334858"/>
    <lineage>
        <taxon>Bacteria</taxon>
        <taxon>Bacillati</taxon>
        <taxon>Actinomycetota</taxon>
        <taxon>Actinomycetes</taxon>
        <taxon>Pseudonocardiales</taxon>
        <taxon>Pseudonocardiaceae</taxon>
        <taxon>Goodfellowiella</taxon>
    </lineage>
</organism>
<proteinExistence type="predicted"/>
<protein>
    <submittedName>
        <fullName evidence="3">Uncharacterized protein</fullName>
    </submittedName>
</protein>
<comment type="caution">
    <text evidence="3">The sequence shown here is derived from an EMBL/GenBank/DDBJ whole genome shotgun (WGS) entry which is preliminary data.</text>
</comment>
<feature type="region of interest" description="Disordered" evidence="1">
    <location>
        <begin position="209"/>
        <end position="251"/>
    </location>
</feature>
<dbReference type="RefSeq" id="WP_253771754.1">
    <property type="nucleotide sequence ID" value="NZ_JAMTCK010000006.1"/>
</dbReference>
<evidence type="ECO:0000313" key="4">
    <source>
        <dbReference type="Proteomes" id="UP001206128"/>
    </source>
</evidence>
<keyword evidence="2" id="KW-0812">Transmembrane</keyword>
<keyword evidence="2" id="KW-0472">Membrane</keyword>
<gene>
    <name evidence="3" type="ORF">LX83_003028</name>
</gene>
<feature type="transmembrane region" description="Helical" evidence="2">
    <location>
        <begin position="42"/>
        <end position="63"/>
    </location>
</feature>
<dbReference type="EMBL" id="JAMTCK010000006">
    <property type="protein sequence ID" value="MCP2166169.1"/>
    <property type="molecule type" value="Genomic_DNA"/>
</dbReference>
<feature type="compositionally biased region" description="Polar residues" evidence="1">
    <location>
        <begin position="71"/>
        <end position="90"/>
    </location>
</feature>
<dbReference type="Proteomes" id="UP001206128">
    <property type="component" value="Unassembled WGS sequence"/>
</dbReference>
<accession>A0AAE3GF43</accession>
<feature type="compositionally biased region" description="Polar residues" evidence="1">
    <location>
        <begin position="99"/>
        <end position="108"/>
    </location>
</feature>
<reference evidence="3" key="1">
    <citation type="submission" date="2022-06" db="EMBL/GenBank/DDBJ databases">
        <title>Genomic Encyclopedia of Archaeal and Bacterial Type Strains, Phase II (KMG-II): from individual species to whole genera.</title>
        <authorList>
            <person name="Goeker M."/>
        </authorList>
    </citation>
    <scope>NUCLEOTIDE SEQUENCE</scope>
    <source>
        <strain evidence="3">DSM 43935</strain>
    </source>
</reference>
<keyword evidence="2" id="KW-1133">Transmembrane helix</keyword>
<feature type="region of interest" description="Disordered" evidence="1">
    <location>
        <begin position="71"/>
        <end position="148"/>
    </location>
</feature>